<keyword evidence="3" id="KW-1015">Disulfide bond</keyword>
<dbReference type="InterPro" id="IPR036249">
    <property type="entry name" value="Thioredoxin-like_sf"/>
</dbReference>
<dbReference type="InterPro" id="IPR050553">
    <property type="entry name" value="Thioredoxin_ResA/DsbE_sf"/>
</dbReference>
<evidence type="ECO:0000256" key="3">
    <source>
        <dbReference type="ARBA" id="ARBA00023157"/>
    </source>
</evidence>
<dbReference type="InterPro" id="IPR012336">
    <property type="entry name" value="Thioredoxin-like_fold"/>
</dbReference>
<feature type="signal peptide" evidence="5">
    <location>
        <begin position="1"/>
        <end position="19"/>
    </location>
</feature>
<dbReference type="Pfam" id="PF13905">
    <property type="entry name" value="Thioredoxin_8"/>
    <property type="match status" value="1"/>
</dbReference>
<accession>A0A0D7VXC5</accession>
<organism evidence="7 8">
    <name type="scientific">Neotamlana nanhaiensis</name>
    <dbReference type="NCBI Taxonomy" id="1382798"/>
    <lineage>
        <taxon>Bacteria</taxon>
        <taxon>Pseudomonadati</taxon>
        <taxon>Bacteroidota</taxon>
        <taxon>Flavobacteriia</taxon>
        <taxon>Flavobacteriales</taxon>
        <taxon>Flavobacteriaceae</taxon>
        <taxon>Neotamlana</taxon>
    </lineage>
</organism>
<dbReference type="PROSITE" id="PS51257">
    <property type="entry name" value="PROKAR_LIPOPROTEIN"/>
    <property type="match status" value="1"/>
</dbReference>
<dbReference type="AlphaFoldDB" id="A0A0D7VXC5"/>
<dbReference type="OrthoDB" id="1098640at2"/>
<evidence type="ECO:0000259" key="6">
    <source>
        <dbReference type="PROSITE" id="PS51352"/>
    </source>
</evidence>
<dbReference type="GO" id="GO:0017004">
    <property type="term" value="P:cytochrome complex assembly"/>
    <property type="evidence" value="ECO:0007669"/>
    <property type="project" value="UniProtKB-KW"/>
</dbReference>
<gene>
    <name evidence="7" type="ORF">PK35_15140</name>
</gene>
<evidence type="ECO:0000256" key="2">
    <source>
        <dbReference type="ARBA" id="ARBA00022748"/>
    </source>
</evidence>
<evidence type="ECO:0000256" key="4">
    <source>
        <dbReference type="ARBA" id="ARBA00023284"/>
    </source>
</evidence>
<keyword evidence="4" id="KW-0676">Redox-active center</keyword>
<reference evidence="7 8" key="1">
    <citation type="journal article" date="2015" name="Antonie Van Leeuwenhoek">
        <title>Tamlana nanhaiensis sp. nov., isolated from surface seawater collected from the South China Sea.</title>
        <authorList>
            <person name="Liu X."/>
            <person name="Lai Q."/>
            <person name="Du Y."/>
            <person name="Li G."/>
            <person name="Sun F."/>
            <person name="Shao Z."/>
        </authorList>
    </citation>
    <scope>NUCLEOTIDE SEQUENCE [LARGE SCALE GENOMIC DNA]</scope>
    <source>
        <strain evidence="7 8">FHC16</strain>
    </source>
</reference>
<dbReference type="SUPFAM" id="SSF52833">
    <property type="entry name" value="Thioredoxin-like"/>
    <property type="match status" value="1"/>
</dbReference>
<dbReference type="RefSeq" id="WP_044627412.1">
    <property type="nucleotide sequence ID" value="NZ_JTDV01000015.1"/>
</dbReference>
<keyword evidence="8" id="KW-1185">Reference proteome</keyword>
<evidence type="ECO:0000313" key="7">
    <source>
        <dbReference type="EMBL" id="KJD31439.1"/>
    </source>
</evidence>
<comment type="caution">
    <text evidence="7">The sequence shown here is derived from an EMBL/GenBank/DDBJ whole genome shotgun (WGS) entry which is preliminary data.</text>
</comment>
<protein>
    <recommendedName>
        <fullName evidence="6">Thioredoxin domain-containing protein</fullName>
    </recommendedName>
</protein>
<dbReference type="PROSITE" id="PS51352">
    <property type="entry name" value="THIOREDOXIN_2"/>
    <property type="match status" value="1"/>
</dbReference>
<comment type="subcellular location">
    <subcellularLocation>
        <location evidence="1">Cell envelope</location>
    </subcellularLocation>
</comment>
<sequence>MKKLSIVTLIVVAFLSCNSKEPTTFSQEALNDTFISLAGKKTTLQSILNKHKGKTIVVDIWASWCKDCIGGMPKVKALQAKHPEAAYVFLSLDRGEDAWKRGIKKYEVKGDHYYMPNAKDCKFADFVNISWIPRYMVINKAGEIVVFNVIEADDEKLLEAVKN</sequence>
<keyword evidence="2" id="KW-0201">Cytochrome c-type biogenesis</keyword>
<dbReference type="PATRIC" id="fig|1382798.3.peg.1593"/>
<dbReference type="EMBL" id="JTDV01000015">
    <property type="protein sequence ID" value="KJD31439.1"/>
    <property type="molecule type" value="Genomic_DNA"/>
</dbReference>
<proteinExistence type="predicted"/>
<dbReference type="CDD" id="cd02966">
    <property type="entry name" value="TlpA_like_family"/>
    <property type="match status" value="1"/>
</dbReference>
<dbReference type="GO" id="GO:0030313">
    <property type="term" value="C:cell envelope"/>
    <property type="evidence" value="ECO:0007669"/>
    <property type="project" value="UniProtKB-SubCell"/>
</dbReference>
<name>A0A0D7VXC5_9FLAO</name>
<keyword evidence="5" id="KW-0732">Signal</keyword>
<dbReference type="PANTHER" id="PTHR42852">
    <property type="entry name" value="THIOL:DISULFIDE INTERCHANGE PROTEIN DSBE"/>
    <property type="match status" value="1"/>
</dbReference>
<dbReference type="Proteomes" id="UP000032361">
    <property type="component" value="Unassembled WGS sequence"/>
</dbReference>
<evidence type="ECO:0000256" key="1">
    <source>
        <dbReference type="ARBA" id="ARBA00004196"/>
    </source>
</evidence>
<dbReference type="Gene3D" id="3.40.30.10">
    <property type="entry name" value="Glutaredoxin"/>
    <property type="match status" value="1"/>
</dbReference>
<dbReference type="STRING" id="1382798.PK35_15140"/>
<dbReference type="PANTHER" id="PTHR42852:SF6">
    <property type="entry name" value="THIOL:DISULFIDE INTERCHANGE PROTEIN DSBE"/>
    <property type="match status" value="1"/>
</dbReference>
<evidence type="ECO:0000313" key="8">
    <source>
        <dbReference type="Proteomes" id="UP000032361"/>
    </source>
</evidence>
<feature type="domain" description="Thioredoxin" evidence="6">
    <location>
        <begin position="23"/>
        <end position="163"/>
    </location>
</feature>
<feature type="chain" id="PRO_5002325039" description="Thioredoxin domain-containing protein" evidence="5">
    <location>
        <begin position="20"/>
        <end position="163"/>
    </location>
</feature>
<dbReference type="InterPro" id="IPR013766">
    <property type="entry name" value="Thioredoxin_domain"/>
</dbReference>
<evidence type="ECO:0000256" key="5">
    <source>
        <dbReference type="SAM" id="SignalP"/>
    </source>
</evidence>